<keyword evidence="1" id="KW-1133">Transmembrane helix</keyword>
<feature type="transmembrane region" description="Helical" evidence="1">
    <location>
        <begin position="45"/>
        <end position="65"/>
    </location>
</feature>
<accession>K6PMM6</accession>
<comment type="caution">
    <text evidence="2">The sequence shown here is derived from an EMBL/GenBank/DDBJ whole genome shotgun (WGS) entry which is preliminary data.</text>
</comment>
<organism evidence="2 3">
    <name type="scientific">Thermaerobacter subterraneus DSM 13965</name>
    <dbReference type="NCBI Taxonomy" id="867903"/>
    <lineage>
        <taxon>Bacteria</taxon>
        <taxon>Bacillati</taxon>
        <taxon>Bacillota</taxon>
        <taxon>Clostridia</taxon>
        <taxon>Eubacteriales</taxon>
        <taxon>Clostridiales Family XVII. Incertae Sedis</taxon>
        <taxon>Thermaerobacter</taxon>
    </lineage>
</organism>
<name>K6PMM6_9FIRM</name>
<feature type="transmembrane region" description="Helical" evidence="1">
    <location>
        <begin position="7"/>
        <end position="25"/>
    </location>
</feature>
<dbReference type="EMBL" id="AENY02000003">
    <property type="protein sequence ID" value="EKP94142.1"/>
    <property type="molecule type" value="Genomic_DNA"/>
</dbReference>
<reference evidence="2" key="1">
    <citation type="submission" date="2010-10" db="EMBL/GenBank/DDBJ databases">
        <authorList>
            <consortium name="US DOE Joint Genome Institute (JGI-PGF)"/>
            <person name="Lucas S."/>
            <person name="Copeland A."/>
            <person name="Lapidus A."/>
            <person name="Bruce D."/>
            <person name="Goodwin L."/>
            <person name="Pitluck S."/>
            <person name="Kyrpides N."/>
            <person name="Mavromatis K."/>
            <person name="Detter J.C."/>
            <person name="Han C."/>
            <person name="Land M."/>
            <person name="Hauser L."/>
            <person name="Markowitz V."/>
            <person name="Cheng J.-F."/>
            <person name="Hugenholtz P."/>
            <person name="Woyke T."/>
            <person name="Wu D."/>
            <person name="Pukall R."/>
            <person name="Wahrenburg C."/>
            <person name="Brambilla E."/>
            <person name="Klenk H.-P."/>
            <person name="Eisen J.A."/>
        </authorList>
    </citation>
    <scope>NUCLEOTIDE SEQUENCE [LARGE SCALE GENOMIC DNA]</scope>
    <source>
        <strain evidence="2">DSM 13965</strain>
    </source>
</reference>
<dbReference type="RefSeq" id="WP_006904148.1">
    <property type="nucleotide sequence ID" value="NZ_JH976535.1"/>
</dbReference>
<gene>
    <name evidence="2" type="ORF">ThesuDRAFT_01871</name>
</gene>
<reference evidence="2" key="2">
    <citation type="submission" date="2012-10" db="EMBL/GenBank/DDBJ databases">
        <title>Improved high-quality draft of Thermaerobacter subterraneus C21, DSM 13965.</title>
        <authorList>
            <consortium name="DOE Joint Genome Institute"/>
            <person name="Eisen J."/>
            <person name="Huntemann M."/>
            <person name="Wei C.-L."/>
            <person name="Han J."/>
            <person name="Detter J.C."/>
            <person name="Han C."/>
            <person name="Tapia R."/>
            <person name="Chen A."/>
            <person name="Kyrpides N."/>
            <person name="Mavromatis K."/>
            <person name="Markowitz V."/>
            <person name="Szeto E."/>
            <person name="Ivanova N."/>
            <person name="Mikhailova N."/>
            <person name="Ovchinnikova G."/>
            <person name="Pagani I."/>
            <person name="Pati A."/>
            <person name="Goodwin L."/>
            <person name="Nordberg H.P."/>
            <person name="Cantor M.N."/>
            <person name="Hua S.X."/>
            <person name="Woyke T."/>
            <person name="Eisen J."/>
            <person name="Klenk H.-P."/>
        </authorList>
    </citation>
    <scope>NUCLEOTIDE SEQUENCE [LARGE SCALE GENOMIC DNA]</scope>
    <source>
        <strain evidence="2">DSM 13965</strain>
    </source>
</reference>
<sequence>MHRIEVVGAVNLLWLAAFLLIRYLAEEGPATAGAAGAGSAAGFFGWVLPTGLVLFLVAWGGYAIGRAAARRGR</sequence>
<evidence type="ECO:0000313" key="3">
    <source>
        <dbReference type="Proteomes" id="UP000005710"/>
    </source>
</evidence>
<dbReference type="Proteomes" id="UP000005710">
    <property type="component" value="Unassembled WGS sequence"/>
</dbReference>
<evidence type="ECO:0000313" key="2">
    <source>
        <dbReference type="EMBL" id="EKP94142.1"/>
    </source>
</evidence>
<evidence type="ECO:0000256" key="1">
    <source>
        <dbReference type="SAM" id="Phobius"/>
    </source>
</evidence>
<keyword evidence="1" id="KW-0812">Transmembrane</keyword>
<proteinExistence type="predicted"/>
<dbReference type="HOGENOM" id="CLU_2703629_0_0_9"/>
<protein>
    <submittedName>
        <fullName evidence="2">Uncharacterized protein</fullName>
    </submittedName>
</protein>
<keyword evidence="1" id="KW-0472">Membrane</keyword>
<keyword evidence="3" id="KW-1185">Reference proteome</keyword>
<dbReference type="AlphaFoldDB" id="K6PMM6"/>